<proteinExistence type="predicted"/>
<reference evidence="1 2" key="1">
    <citation type="submission" date="2015-01" db="EMBL/GenBank/DDBJ databases">
        <title>Vibrio sp. C5 JCM 19232 whole genome shotgun sequence.</title>
        <authorList>
            <person name="Sawabe T."/>
            <person name="Meirelles P."/>
            <person name="Feng G."/>
            <person name="Sayaka M."/>
            <person name="Hattori M."/>
            <person name="Ohkuma M."/>
        </authorList>
    </citation>
    <scope>NUCLEOTIDE SEQUENCE [LARGE SCALE GENOMIC DNA]</scope>
    <source>
        <strain evidence="1 2">JCM19232</strain>
    </source>
</reference>
<protein>
    <submittedName>
        <fullName evidence="1">Transcriptional regulator</fullName>
    </submittedName>
</protein>
<comment type="caution">
    <text evidence="1">The sequence shown here is derived from an EMBL/GenBank/DDBJ whole genome shotgun (WGS) entry which is preliminary data.</text>
</comment>
<accession>A0A0B8PBR2</accession>
<sequence length="46" mass="5004">MAQKMAIFSNALSHVHEPGLGLKVGQQARFSDLAYWVTPFLAATPC</sequence>
<gene>
    <name evidence="1" type="ORF">JCM19232_3590</name>
</gene>
<evidence type="ECO:0000313" key="2">
    <source>
        <dbReference type="Proteomes" id="UP000031670"/>
    </source>
</evidence>
<dbReference type="EMBL" id="BBSA01000002">
    <property type="protein sequence ID" value="GAM60648.1"/>
    <property type="molecule type" value="Genomic_DNA"/>
</dbReference>
<dbReference type="Proteomes" id="UP000031670">
    <property type="component" value="Unassembled WGS sequence"/>
</dbReference>
<name>A0A0B8PBR2_9VIBR</name>
<dbReference type="AlphaFoldDB" id="A0A0B8PBR2"/>
<reference evidence="1 2" key="2">
    <citation type="submission" date="2015-01" db="EMBL/GenBank/DDBJ databases">
        <authorList>
            <consortium name="NBRP consortium"/>
            <person name="Sawabe T."/>
            <person name="Meirelles P."/>
            <person name="Feng G."/>
            <person name="Sayaka M."/>
            <person name="Hattori M."/>
            <person name="Ohkuma M."/>
        </authorList>
    </citation>
    <scope>NUCLEOTIDE SEQUENCE [LARGE SCALE GENOMIC DNA]</scope>
    <source>
        <strain evidence="1 2">JCM19232</strain>
    </source>
</reference>
<evidence type="ECO:0000313" key="1">
    <source>
        <dbReference type="EMBL" id="GAM60648.1"/>
    </source>
</evidence>
<organism evidence="1 2">
    <name type="scientific">Vibrio ishigakensis</name>
    <dbReference type="NCBI Taxonomy" id="1481914"/>
    <lineage>
        <taxon>Bacteria</taxon>
        <taxon>Pseudomonadati</taxon>
        <taxon>Pseudomonadota</taxon>
        <taxon>Gammaproteobacteria</taxon>
        <taxon>Vibrionales</taxon>
        <taxon>Vibrionaceae</taxon>
        <taxon>Vibrio</taxon>
    </lineage>
</organism>